<accession>V4PJK0</accession>
<dbReference type="AlphaFoldDB" id="V4PJK0"/>
<reference evidence="1 2" key="1">
    <citation type="journal article" date="2014" name="Nature">
        <title>Sequential evolution of bacterial morphology by co-option of a developmental regulator.</title>
        <authorList>
            <person name="Jiang C."/>
            <person name="Brown P.J."/>
            <person name="Ducret A."/>
            <person name="Brun Y.V."/>
        </authorList>
    </citation>
    <scope>NUCLEOTIDE SEQUENCE [LARGE SCALE GENOMIC DNA]</scope>
    <source>
        <strain evidence="1 2">DSM 16100</strain>
    </source>
</reference>
<dbReference type="Gene3D" id="3.30.1490.20">
    <property type="entry name" value="ATP-grasp fold, A domain"/>
    <property type="match status" value="1"/>
</dbReference>
<dbReference type="GO" id="GO:0005524">
    <property type="term" value="F:ATP binding"/>
    <property type="evidence" value="ECO:0007669"/>
    <property type="project" value="InterPro"/>
</dbReference>
<dbReference type="eggNOG" id="COG0189">
    <property type="taxonomic scope" value="Bacteria"/>
</dbReference>
<gene>
    <name evidence="1" type="ORF">ABENE_03280</name>
</gene>
<dbReference type="EMBL" id="AWGB01000005">
    <property type="protein sequence ID" value="ESQ94127.1"/>
    <property type="molecule type" value="Genomic_DNA"/>
</dbReference>
<dbReference type="STRING" id="1121022.GCA_000376105_01711"/>
<dbReference type="PANTHER" id="PTHR39217">
    <property type="match status" value="1"/>
</dbReference>
<sequence length="316" mass="35218">MINKESMSKRILILTPNPDHPSHHGRWPYVLDAYREALAGIDAEIFDQPWSEPIAEDFDLILPLVAWGYHNAPNSFIGAMTAMGAAERRVFNPPEIVSWNVDKRYLRDLAEAGVRIIPTLFTEGVTDEDVARARADFGQKALVLKPAISAGAKNTLIWEGEALSELKSEVRDVEDKKLAVPVGPAMIQPFMPAIRSEGEWSLIFFVGQFSHAVLKTPKSGDFRSQPDYDAHLRALTPPPEALALAQSAIDFIGRDRLLYARVDMVRAEDGGFCLMELELIEPDLYLTYDLEASMRFKDAVESAMLVCGCSSDHHVH</sequence>
<dbReference type="InterPro" id="IPR053191">
    <property type="entry name" value="DcsG_Biosynth_Enzyme"/>
</dbReference>
<evidence type="ECO:0008006" key="3">
    <source>
        <dbReference type="Google" id="ProtNLM"/>
    </source>
</evidence>
<comment type="caution">
    <text evidence="1">The sequence shown here is derived from an EMBL/GenBank/DDBJ whole genome shotgun (WGS) entry which is preliminary data.</text>
</comment>
<dbReference type="Gene3D" id="3.30.470.20">
    <property type="entry name" value="ATP-grasp fold, B domain"/>
    <property type="match status" value="1"/>
</dbReference>
<dbReference type="OrthoDB" id="3373978at2"/>
<name>V4PJK0_9CAUL</name>
<evidence type="ECO:0000313" key="2">
    <source>
        <dbReference type="Proteomes" id="UP000017837"/>
    </source>
</evidence>
<dbReference type="Proteomes" id="UP000017837">
    <property type="component" value="Unassembled WGS sequence"/>
</dbReference>
<protein>
    <recommendedName>
        <fullName evidence="3">ATP-grasp domain-containing protein</fullName>
    </recommendedName>
</protein>
<dbReference type="Gene3D" id="3.40.50.20">
    <property type="match status" value="1"/>
</dbReference>
<dbReference type="InterPro" id="IPR013815">
    <property type="entry name" value="ATP_grasp_subdomain_1"/>
</dbReference>
<keyword evidence="2" id="KW-1185">Reference proteome</keyword>
<dbReference type="PANTHER" id="PTHR39217:SF1">
    <property type="entry name" value="GLUTATHIONE SYNTHETASE"/>
    <property type="match status" value="1"/>
</dbReference>
<evidence type="ECO:0000313" key="1">
    <source>
        <dbReference type="EMBL" id="ESQ94127.1"/>
    </source>
</evidence>
<dbReference type="PATRIC" id="fig|1121022.4.peg.651"/>
<dbReference type="SUPFAM" id="SSF56059">
    <property type="entry name" value="Glutathione synthetase ATP-binding domain-like"/>
    <property type="match status" value="1"/>
</dbReference>
<organism evidence="1 2">
    <name type="scientific">Asticcacaulis benevestitus DSM 16100 = ATCC BAA-896</name>
    <dbReference type="NCBI Taxonomy" id="1121022"/>
    <lineage>
        <taxon>Bacteria</taxon>
        <taxon>Pseudomonadati</taxon>
        <taxon>Pseudomonadota</taxon>
        <taxon>Alphaproteobacteria</taxon>
        <taxon>Caulobacterales</taxon>
        <taxon>Caulobacteraceae</taxon>
        <taxon>Asticcacaulis</taxon>
    </lineage>
</organism>
<proteinExistence type="predicted"/>